<organism evidence="6 7">
    <name type="scientific">Candidatus Entotheonella gemina</name>
    <dbReference type="NCBI Taxonomy" id="1429439"/>
    <lineage>
        <taxon>Bacteria</taxon>
        <taxon>Pseudomonadati</taxon>
        <taxon>Nitrospinota/Tectimicrobiota group</taxon>
        <taxon>Candidatus Tectimicrobiota</taxon>
        <taxon>Candidatus Entotheonellia</taxon>
        <taxon>Candidatus Entotheonellales</taxon>
        <taxon>Candidatus Entotheonellaceae</taxon>
        <taxon>Candidatus Entotheonella</taxon>
    </lineage>
</organism>
<keyword evidence="3 4" id="KW-0732">Signal</keyword>
<comment type="similarity">
    <text evidence="1">Belongs to the bacterial solute-binding protein 5 family.</text>
</comment>
<dbReference type="GO" id="GO:1904680">
    <property type="term" value="F:peptide transmembrane transporter activity"/>
    <property type="evidence" value="ECO:0007669"/>
    <property type="project" value="TreeGrafter"/>
</dbReference>
<sequence>MRHIRLRKSIALLSVLPLLLTLMFAGPGGQAQAAEGEAKVDRLVIGLINPIRDYWRAWISGSPDHNIQHDPILEWLIEIDPDTGKYVPWLAESWKMAPDGRSWRVQLAKGAQYHDGYGEFTAKDVIHNHALWCDDNYPGRADPPSSAYRTGICTVERVEVINDHEVVMHCSGPCLDFEFYYSEAANVMMFSKAQWDKEGEMGYEKKPAGTGPYEFVERKLGEYVLYKRSKTPHWKRGTVDWKEVKITWVLEEPTRYAQFLAGETHLTEVNKDLTDQLVAKGYKLVRSRGTAQQVQSMLGGLYFGTEDPATGRFTEHGGTNGKLDPNLPWTKKKVRQAMNKAINREELLEVLYKNRATLQYVHGYYPDLPGWDPTWEKRFPEMYGYDLEAAKKLLKEAGYPNGFKANAWLFPFPGAPELIPLVESIQIQLQEVGIELTLEEADLVSVVAPKLRKREAHGYIFTGPPSKKAVEAQIAVFNAGKATPKQYEDDTLYKMWEELKQISDPEEQDKQLRKIGNYKFEAFEIIPLFNVFIEVIVNPEIVDDWAFPGWDGGDVGHIWRITACKQEKPCVKSN</sequence>
<dbReference type="Pfam" id="PF00496">
    <property type="entry name" value="SBP_bac_5"/>
    <property type="match status" value="1"/>
</dbReference>
<name>W4MFF9_9BACT</name>
<dbReference type="Gene3D" id="3.10.105.10">
    <property type="entry name" value="Dipeptide-binding Protein, Domain 3"/>
    <property type="match status" value="1"/>
</dbReference>
<dbReference type="SUPFAM" id="SSF53850">
    <property type="entry name" value="Periplasmic binding protein-like II"/>
    <property type="match status" value="1"/>
</dbReference>
<dbReference type="InterPro" id="IPR039424">
    <property type="entry name" value="SBP_5"/>
</dbReference>
<dbReference type="HOGENOM" id="CLU_017028_7_0_7"/>
<evidence type="ECO:0000256" key="4">
    <source>
        <dbReference type="SAM" id="SignalP"/>
    </source>
</evidence>
<comment type="caution">
    <text evidence="6">The sequence shown here is derived from an EMBL/GenBank/DDBJ whole genome shotgun (WGS) entry which is preliminary data.</text>
</comment>
<evidence type="ECO:0000256" key="2">
    <source>
        <dbReference type="ARBA" id="ARBA00022448"/>
    </source>
</evidence>
<reference evidence="6 7" key="1">
    <citation type="journal article" date="2014" name="Nature">
        <title>An environmental bacterial taxon with a large and distinct metabolic repertoire.</title>
        <authorList>
            <person name="Wilson M.C."/>
            <person name="Mori T."/>
            <person name="Ruckert C."/>
            <person name="Uria A.R."/>
            <person name="Helf M.J."/>
            <person name="Takada K."/>
            <person name="Gernert C."/>
            <person name="Steffens U.A."/>
            <person name="Heycke N."/>
            <person name="Schmitt S."/>
            <person name="Rinke C."/>
            <person name="Helfrich E.J."/>
            <person name="Brachmann A.O."/>
            <person name="Gurgui C."/>
            <person name="Wakimoto T."/>
            <person name="Kracht M."/>
            <person name="Crusemann M."/>
            <person name="Hentschel U."/>
            <person name="Abe I."/>
            <person name="Matsunaga S."/>
            <person name="Kalinowski J."/>
            <person name="Takeyama H."/>
            <person name="Piel J."/>
        </authorList>
    </citation>
    <scope>NUCLEOTIDE SEQUENCE [LARGE SCALE GENOMIC DNA]</scope>
    <source>
        <strain evidence="7">TSY2</strain>
    </source>
</reference>
<dbReference type="AlphaFoldDB" id="W4MFF9"/>
<feature type="signal peptide" evidence="4">
    <location>
        <begin position="1"/>
        <end position="33"/>
    </location>
</feature>
<feature type="domain" description="Solute-binding protein family 5" evidence="5">
    <location>
        <begin position="85"/>
        <end position="444"/>
    </location>
</feature>
<dbReference type="PANTHER" id="PTHR30290">
    <property type="entry name" value="PERIPLASMIC BINDING COMPONENT OF ABC TRANSPORTER"/>
    <property type="match status" value="1"/>
</dbReference>
<proteinExistence type="inferred from homology"/>
<dbReference type="CDD" id="cd00995">
    <property type="entry name" value="PBP2_NikA_DppA_OppA_like"/>
    <property type="match status" value="1"/>
</dbReference>
<dbReference type="PIRSF" id="PIRSF002741">
    <property type="entry name" value="MppA"/>
    <property type="match status" value="1"/>
</dbReference>
<gene>
    <name evidence="6" type="ORF">ETSY2_05700</name>
</gene>
<feature type="chain" id="PRO_5004846484" description="Solute-binding protein family 5 domain-containing protein" evidence="4">
    <location>
        <begin position="34"/>
        <end position="574"/>
    </location>
</feature>
<dbReference type="GO" id="GO:0043190">
    <property type="term" value="C:ATP-binding cassette (ABC) transporter complex"/>
    <property type="evidence" value="ECO:0007669"/>
    <property type="project" value="InterPro"/>
</dbReference>
<evidence type="ECO:0000259" key="5">
    <source>
        <dbReference type="Pfam" id="PF00496"/>
    </source>
</evidence>
<evidence type="ECO:0000313" key="6">
    <source>
        <dbReference type="EMBL" id="ETX08377.1"/>
    </source>
</evidence>
<dbReference type="PANTHER" id="PTHR30290:SF9">
    <property type="entry name" value="OLIGOPEPTIDE-BINDING PROTEIN APPA"/>
    <property type="match status" value="1"/>
</dbReference>
<dbReference type="GO" id="GO:0030288">
    <property type="term" value="C:outer membrane-bounded periplasmic space"/>
    <property type="evidence" value="ECO:0007669"/>
    <property type="project" value="UniProtKB-ARBA"/>
</dbReference>
<dbReference type="InterPro" id="IPR000914">
    <property type="entry name" value="SBP_5_dom"/>
</dbReference>
<evidence type="ECO:0000313" key="7">
    <source>
        <dbReference type="Proteomes" id="UP000019140"/>
    </source>
</evidence>
<evidence type="ECO:0000256" key="1">
    <source>
        <dbReference type="ARBA" id="ARBA00005695"/>
    </source>
</evidence>
<keyword evidence="7" id="KW-1185">Reference proteome</keyword>
<dbReference type="Proteomes" id="UP000019140">
    <property type="component" value="Unassembled WGS sequence"/>
</dbReference>
<evidence type="ECO:0000256" key="3">
    <source>
        <dbReference type="ARBA" id="ARBA00022729"/>
    </source>
</evidence>
<accession>W4MFF9</accession>
<protein>
    <recommendedName>
        <fullName evidence="5">Solute-binding protein family 5 domain-containing protein</fullName>
    </recommendedName>
</protein>
<dbReference type="GO" id="GO:0015833">
    <property type="term" value="P:peptide transport"/>
    <property type="evidence" value="ECO:0007669"/>
    <property type="project" value="TreeGrafter"/>
</dbReference>
<keyword evidence="2" id="KW-0813">Transport</keyword>
<dbReference type="PATRIC" id="fig|1429439.4.peg.971"/>
<dbReference type="InterPro" id="IPR030678">
    <property type="entry name" value="Peptide/Ni-bd"/>
</dbReference>
<dbReference type="Gene3D" id="3.40.190.10">
    <property type="entry name" value="Periplasmic binding protein-like II"/>
    <property type="match status" value="1"/>
</dbReference>
<dbReference type="EMBL" id="AZHX01000235">
    <property type="protein sequence ID" value="ETX08377.1"/>
    <property type="molecule type" value="Genomic_DNA"/>
</dbReference>